<feature type="domain" description="C3H1-type" evidence="6">
    <location>
        <begin position="215"/>
        <end position="243"/>
    </location>
</feature>
<evidence type="ECO:0000256" key="5">
    <source>
        <dbReference type="SAM" id="MobiDB-lite"/>
    </source>
</evidence>
<dbReference type="InParanoid" id="A0A4S2MT13"/>
<keyword evidence="2 4" id="KW-0863">Zinc-finger</keyword>
<organism evidence="7 8">
    <name type="scientific">Ascodesmis nigricans</name>
    <dbReference type="NCBI Taxonomy" id="341454"/>
    <lineage>
        <taxon>Eukaryota</taxon>
        <taxon>Fungi</taxon>
        <taxon>Dikarya</taxon>
        <taxon>Ascomycota</taxon>
        <taxon>Pezizomycotina</taxon>
        <taxon>Pezizomycetes</taxon>
        <taxon>Pezizales</taxon>
        <taxon>Ascodesmidaceae</taxon>
        <taxon>Ascodesmis</taxon>
    </lineage>
</organism>
<feature type="region of interest" description="Disordered" evidence="5">
    <location>
        <begin position="83"/>
        <end position="162"/>
    </location>
</feature>
<evidence type="ECO:0000259" key="6">
    <source>
        <dbReference type="PROSITE" id="PS50103"/>
    </source>
</evidence>
<evidence type="ECO:0000313" key="8">
    <source>
        <dbReference type="Proteomes" id="UP000298138"/>
    </source>
</evidence>
<sequence>MRLELSVFHLHQRDPHFRYLQPPLHLPWSPSTNATTTLGKIHQYLAAYNTTTPTIMSHPLERPDPIAHMLMVMKKRVADPNYVPPPLPSVDDSPPRPCSPAWSIGSYPSTIPTPPRSESACSDTSFRHPYSAAGSTDGKTNTNTPPPSSPVGWDDAGNSSRTYGLPSGLETLGIEVPDWMKDEHGSATINIKDGLLFDLPDCSAEKAMERACAEEDRNEDCRLWCTKGKCTYGRNCYYKHDPEKKKKGPRVMNVLWGGIGMNEMRNTKKDEDFWSDDGDQGAKDGWTENEARGKRNRGRGRGRGRGQNRGGTRMGGPGWGGQTGTAKGL</sequence>
<accession>A0A4S2MT13</accession>
<dbReference type="OrthoDB" id="411372at2759"/>
<dbReference type="SUPFAM" id="SSF90229">
    <property type="entry name" value="CCCH zinc finger"/>
    <property type="match status" value="1"/>
</dbReference>
<dbReference type="EMBL" id="ML220130">
    <property type="protein sequence ID" value="TGZ79622.1"/>
    <property type="molecule type" value="Genomic_DNA"/>
</dbReference>
<gene>
    <name evidence="7" type="ORF">EX30DRAFT_365149</name>
</gene>
<feature type="compositionally biased region" description="Basic residues" evidence="5">
    <location>
        <begin position="294"/>
        <end position="306"/>
    </location>
</feature>
<protein>
    <recommendedName>
        <fullName evidence="6">C3H1-type domain-containing protein</fullName>
    </recommendedName>
</protein>
<feature type="region of interest" description="Disordered" evidence="5">
    <location>
        <begin position="270"/>
        <end position="329"/>
    </location>
</feature>
<dbReference type="InterPro" id="IPR000571">
    <property type="entry name" value="Znf_CCCH"/>
</dbReference>
<evidence type="ECO:0000256" key="2">
    <source>
        <dbReference type="ARBA" id="ARBA00022771"/>
    </source>
</evidence>
<dbReference type="GO" id="GO:0008270">
    <property type="term" value="F:zinc ion binding"/>
    <property type="evidence" value="ECO:0007669"/>
    <property type="project" value="UniProtKB-KW"/>
</dbReference>
<feature type="compositionally biased region" description="Gly residues" evidence="5">
    <location>
        <begin position="307"/>
        <end position="323"/>
    </location>
</feature>
<proteinExistence type="predicted"/>
<dbReference type="Gene3D" id="4.10.1000.10">
    <property type="entry name" value="Zinc finger, CCCH-type"/>
    <property type="match status" value="1"/>
</dbReference>
<keyword evidence="1 4" id="KW-0479">Metal-binding</keyword>
<evidence type="ECO:0000313" key="7">
    <source>
        <dbReference type="EMBL" id="TGZ79622.1"/>
    </source>
</evidence>
<name>A0A4S2MT13_9PEZI</name>
<evidence type="ECO:0000256" key="3">
    <source>
        <dbReference type="ARBA" id="ARBA00022833"/>
    </source>
</evidence>
<dbReference type="AlphaFoldDB" id="A0A4S2MT13"/>
<dbReference type="Proteomes" id="UP000298138">
    <property type="component" value="Unassembled WGS sequence"/>
</dbReference>
<keyword evidence="3 4" id="KW-0862">Zinc</keyword>
<keyword evidence="8" id="KW-1185">Reference proteome</keyword>
<dbReference type="InterPro" id="IPR036855">
    <property type="entry name" value="Znf_CCCH_sf"/>
</dbReference>
<evidence type="ECO:0000256" key="1">
    <source>
        <dbReference type="ARBA" id="ARBA00022723"/>
    </source>
</evidence>
<feature type="compositionally biased region" description="Basic and acidic residues" evidence="5">
    <location>
        <begin position="280"/>
        <end position="293"/>
    </location>
</feature>
<dbReference type="PROSITE" id="PS50103">
    <property type="entry name" value="ZF_C3H1"/>
    <property type="match status" value="1"/>
</dbReference>
<evidence type="ECO:0000256" key="4">
    <source>
        <dbReference type="PROSITE-ProRule" id="PRU00723"/>
    </source>
</evidence>
<feature type="zinc finger region" description="C3H1-type" evidence="4">
    <location>
        <begin position="215"/>
        <end position="243"/>
    </location>
</feature>
<reference evidence="7 8" key="1">
    <citation type="submission" date="2019-04" db="EMBL/GenBank/DDBJ databases">
        <title>Comparative genomics and transcriptomics to analyze fruiting body development in filamentous ascomycetes.</title>
        <authorList>
            <consortium name="DOE Joint Genome Institute"/>
            <person name="Lutkenhaus R."/>
            <person name="Traeger S."/>
            <person name="Breuer J."/>
            <person name="Kuo A."/>
            <person name="Lipzen A."/>
            <person name="Pangilinan J."/>
            <person name="Dilworth D."/>
            <person name="Sandor L."/>
            <person name="Poggeler S."/>
            <person name="Barry K."/>
            <person name="Grigoriev I.V."/>
            <person name="Nowrousian M."/>
        </authorList>
    </citation>
    <scope>NUCLEOTIDE SEQUENCE [LARGE SCALE GENOMIC DNA]</scope>
    <source>
        <strain evidence="7 8">CBS 389.68</strain>
    </source>
</reference>